<accession>A0A0A3XNT2</accession>
<sequence>MLQLQSAARLPNSGISQIAINAALSFIENAKPQTELEAALVVQMACSHAAGMAVLSRVGGGHGGDRHVATMAAAASRLLRTYALQLETLRRWRNGGSQYMRIEHINIESDAQAMLGNFRNNAIE</sequence>
<dbReference type="Proteomes" id="UP000030377">
    <property type="component" value="Unassembled WGS sequence"/>
</dbReference>
<organism evidence="1 2">
    <name type="scientific">Bradyrhizobium japonicum</name>
    <dbReference type="NCBI Taxonomy" id="375"/>
    <lineage>
        <taxon>Bacteria</taxon>
        <taxon>Pseudomonadati</taxon>
        <taxon>Pseudomonadota</taxon>
        <taxon>Alphaproteobacteria</taxon>
        <taxon>Hyphomicrobiales</taxon>
        <taxon>Nitrobacteraceae</taxon>
        <taxon>Bradyrhizobium</taxon>
    </lineage>
</organism>
<evidence type="ECO:0000313" key="2">
    <source>
        <dbReference type="Proteomes" id="UP000030377"/>
    </source>
</evidence>
<dbReference type="AlphaFoldDB" id="A0A0A3XNT2"/>
<gene>
    <name evidence="1" type="ORF">MA20_29890</name>
</gene>
<proteinExistence type="predicted"/>
<evidence type="ECO:0000313" key="1">
    <source>
        <dbReference type="EMBL" id="KGT76052.1"/>
    </source>
</evidence>
<name>A0A0A3XNT2_BRAJP</name>
<comment type="caution">
    <text evidence="1">The sequence shown here is derived from an EMBL/GenBank/DDBJ whole genome shotgun (WGS) entry which is preliminary data.</text>
</comment>
<protein>
    <submittedName>
        <fullName evidence="1">Uncharacterized protein</fullName>
    </submittedName>
</protein>
<reference evidence="1 2" key="1">
    <citation type="submission" date="2014-09" db="EMBL/GenBank/DDBJ databases">
        <title>Draft genome of Bradyrhizobium japonicum Is-34.</title>
        <authorList>
            <person name="Tsurumaru H."/>
            <person name="Yamakawa T."/>
            <person name="Hashimoto S."/>
            <person name="Okizaki K."/>
            <person name="Kanesaki Y."/>
            <person name="Yoshikawa H."/>
            <person name="Yajima S."/>
        </authorList>
    </citation>
    <scope>NUCLEOTIDE SEQUENCE [LARGE SCALE GENOMIC DNA]</scope>
    <source>
        <strain evidence="1 2">Is-34</strain>
    </source>
</reference>
<dbReference type="EMBL" id="JRPN01000021">
    <property type="protein sequence ID" value="KGT76052.1"/>
    <property type="molecule type" value="Genomic_DNA"/>
</dbReference>